<dbReference type="EMBL" id="JACJVQ010000003">
    <property type="protein sequence ID" value="MBB6633233.1"/>
    <property type="molecule type" value="Genomic_DNA"/>
</dbReference>
<dbReference type="AlphaFoldDB" id="A0A841SL56"/>
<evidence type="ECO:0000313" key="3">
    <source>
        <dbReference type="Proteomes" id="UP000535838"/>
    </source>
</evidence>
<keyword evidence="3" id="KW-1185">Reference proteome</keyword>
<feature type="region of interest" description="Disordered" evidence="1">
    <location>
        <begin position="1"/>
        <end position="74"/>
    </location>
</feature>
<comment type="caution">
    <text evidence="2">The sequence shown here is derived from an EMBL/GenBank/DDBJ whole genome shotgun (WGS) entry which is preliminary data.</text>
</comment>
<sequence>MNEFERPHKKETEIRPERDHPEQYPTEKESLFDKFLSERNVDPIPVEDLNMEVKEEKDKTATKNHSSSENKHRP</sequence>
<evidence type="ECO:0000313" key="2">
    <source>
        <dbReference type="EMBL" id="MBB6633233.1"/>
    </source>
</evidence>
<dbReference type="Proteomes" id="UP000535838">
    <property type="component" value="Unassembled WGS sequence"/>
</dbReference>
<reference evidence="2 3" key="1">
    <citation type="submission" date="2020-08" db="EMBL/GenBank/DDBJ databases">
        <title>Cohnella phylogeny.</title>
        <authorList>
            <person name="Dunlap C."/>
        </authorList>
    </citation>
    <scope>NUCLEOTIDE SEQUENCE [LARGE SCALE GENOMIC DNA]</scope>
    <source>
        <strain evidence="2 3">DSM 25241</strain>
    </source>
</reference>
<dbReference type="RefSeq" id="WP_185118456.1">
    <property type="nucleotide sequence ID" value="NZ_JACJVQ010000003.1"/>
</dbReference>
<accession>A0A841SL56</accession>
<feature type="compositionally biased region" description="Basic and acidic residues" evidence="1">
    <location>
        <begin position="1"/>
        <end position="41"/>
    </location>
</feature>
<name>A0A841SL56_9BACL</name>
<feature type="compositionally biased region" description="Basic and acidic residues" evidence="1">
    <location>
        <begin position="51"/>
        <end position="74"/>
    </location>
</feature>
<organism evidence="2 3">
    <name type="scientific">Cohnella thailandensis</name>
    <dbReference type="NCBI Taxonomy" id="557557"/>
    <lineage>
        <taxon>Bacteria</taxon>
        <taxon>Bacillati</taxon>
        <taxon>Bacillota</taxon>
        <taxon>Bacilli</taxon>
        <taxon>Bacillales</taxon>
        <taxon>Paenibacillaceae</taxon>
        <taxon>Cohnella</taxon>
    </lineage>
</organism>
<gene>
    <name evidence="2" type="ORF">H7B67_03775</name>
</gene>
<proteinExistence type="predicted"/>
<evidence type="ECO:0000256" key="1">
    <source>
        <dbReference type="SAM" id="MobiDB-lite"/>
    </source>
</evidence>
<protein>
    <submittedName>
        <fullName evidence="2">Uncharacterized protein</fullName>
    </submittedName>
</protein>